<dbReference type="Proteomes" id="UP001497623">
    <property type="component" value="Unassembled WGS sequence"/>
</dbReference>
<protein>
    <recommendedName>
        <fullName evidence="2">Carboxylesterase type B domain-containing protein</fullName>
    </recommendedName>
</protein>
<evidence type="ECO:0000313" key="4">
    <source>
        <dbReference type="Proteomes" id="UP001497623"/>
    </source>
</evidence>
<accession>A0AAV2RZA8</accession>
<proteinExistence type="predicted"/>
<dbReference type="InterPro" id="IPR002018">
    <property type="entry name" value="CarbesteraseB"/>
</dbReference>
<dbReference type="AlphaFoldDB" id="A0AAV2RZA8"/>
<name>A0AAV2RZA8_MEGNR</name>
<keyword evidence="4" id="KW-1185">Reference proteome</keyword>
<evidence type="ECO:0000313" key="3">
    <source>
        <dbReference type="EMBL" id="CAL4149309.1"/>
    </source>
</evidence>
<evidence type="ECO:0000259" key="2">
    <source>
        <dbReference type="Pfam" id="PF00135"/>
    </source>
</evidence>
<sequence length="308" mass="35914">MNIINHRHGAVVLIIFARHMNYETIAELLQILLNFDLYIMNHVEIQYFHIVSRNMGIIVFNNIYAFTRNGILHSYTIIYWPKAKKDEWFISPLLSAMGPFVRETTLSFWRKNVAKSIFKEYIGAVSWRDEDAEQLTKMFTDYHYAVPHDETVQLHAAADGIKKVYAYELHHRGPHSPYDEYDTTIGTHWVPHAEDRQFLFLDVPEYDPLSSEDDLKLREIMLNLWTNFAKFGNPTPSPKNGILWPAVPSGDNKAPSLNHLVLTPSPHMAQDSRCKVREFISSLQTEQNHNLYSSIEPEVPRCYALFYR</sequence>
<reference evidence="3 4" key="1">
    <citation type="submission" date="2024-05" db="EMBL/GenBank/DDBJ databases">
        <authorList>
            <person name="Wallberg A."/>
        </authorList>
    </citation>
    <scope>NUCLEOTIDE SEQUENCE [LARGE SCALE GENOMIC DNA]</scope>
</reference>
<keyword evidence="1" id="KW-0325">Glycoprotein</keyword>
<dbReference type="PANTHER" id="PTHR11559">
    <property type="entry name" value="CARBOXYLESTERASE"/>
    <property type="match status" value="1"/>
</dbReference>
<dbReference type="EMBL" id="CAXKWB010036979">
    <property type="protein sequence ID" value="CAL4149309.1"/>
    <property type="molecule type" value="Genomic_DNA"/>
</dbReference>
<comment type="caution">
    <text evidence="3">The sequence shown here is derived from an EMBL/GenBank/DDBJ whole genome shotgun (WGS) entry which is preliminary data.</text>
</comment>
<dbReference type="SUPFAM" id="SSF53474">
    <property type="entry name" value="alpha/beta-Hydrolases"/>
    <property type="match status" value="1"/>
</dbReference>
<organism evidence="3 4">
    <name type="scientific">Meganyctiphanes norvegica</name>
    <name type="common">Northern krill</name>
    <name type="synonym">Thysanopoda norvegica</name>
    <dbReference type="NCBI Taxonomy" id="48144"/>
    <lineage>
        <taxon>Eukaryota</taxon>
        <taxon>Metazoa</taxon>
        <taxon>Ecdysozoa</taxon>
        <taxon>Arthropoda</taxon>
        <taxon>Crustacea</taxon>
        <taxon>Multicrustacea</taxon>
        <taxon>Malacostraca</taxon>
        <taxon>Eumalacostraca</taxon>
        <taxon>Eucarida</taxon>
        <taxon>Euphausiacea</taxon>
        <taxon>Euphausiidae</taxon>
        <taxon>Meganyctiphanes</taxon>
    </lineage>
</organism>
<dbReference type="Pfam" id="PF00135">
    <property type="entry name" value="COesterase"/>
    <property type="match status" value="1"/>
</dbReference>
<dbReference type="InterPro" id="IPR050309">
    <property type="entry name" value="Type-B_Carboxylest/Lipase"/>
</dbReference>
<evidence type="ECO:0000256" key="1">
    <source>
        <dbReference type="ARBA" id="ARBA00023180"/>
    </source>
</evidence>
<feature type="domain" description="Carboxylesterase type B" evidence="2">
    <location>
        <begin position="107"/>
        <end position="252"/>
    </location>
</feature>
<feature type="non-terminal residue" evidence="3">
    <location>
        <position position="308"/>
    </location>
</feature>
<dbReference type="Gene3D" id="3.40.50.1820">
    <property type="entry name" value="alpha/beta hydrolase"/>
    <property type="match status" value="1"/>
</dbReference>
<gene>
    <name evidence="3" type="ORF">MNOR_LOCUS30391</name>
</gene>
<dbReference type="InterPro" id="IPR029058">
    <property type="entry name" value="AB_hydrolase_fold"/>
</dbReference>